<keyword evidence="3" id="KW-0524">Neurogenesis</keyword>
<evidence type="ECO:0000256" key="1">
    <source>
        <dbReference type="ARBA" id="ARBA00004370"/>
    </source>
</evidence>
<dbReference type="GO" id="GO:0030335">
    <property type="term" value="P:positive regulation of cell migration"/>
    <property type="evidence" value="ECO:0007669"/>
    <property type="project" value="TreeGrafter"/>
</dbReference>
<proteinExistence type="predicted"/>
<dbReference type="AlphaFoldDB" id="A0A0J7KK36"/>
<gene>
    <name evidence="10" type="ORF">RF55_9576</name>
</gene>
<dbReference type="PaxDb" id="67767-A0A0J7KK36"/>
<dbReference type="GO" id="GO:0030215">
    <property type="term" value="F:semaphorin receptor binding"/>
    <property type="evidence" value="ECO:0007669"/>
    <property type="project" value="InterPro"/>
</dbReference>
<evidence type="ECO:0000256" key="3">
    <source>
        <dbReference type="ARBA" id="ARBA00022902"/>
    </source>
</evidence>
<feature type="compositionally biased region" description="Polar residues" evidence="8">
    <location>
        <begin position="446"/>
        <end position="460"/>
    </location>
</feature>
<dbReference type="OrthoDB" id="9988752at2759"/>
<dbReference type="InterPro" id="IPR001627">
    <property type="entry name" value="Semap_dom"/>
</dbReference>
<feature type="compositionally biased region" description="Acidic residues" evidence="8">
    <location>
        <begin position="426"/>
        <end position="444"/>
    </location>
</feature>
<comment type="caution">
    <text evidence="10">The sequence shown here is derived from an EMBL/GenBank/DDBJ whole genome shotgun (WGS) entry which is preliminary data.</text>
</comment>
<comment type="subcellular location">
    <subcellularLocation>
        <location evidence="1">Membrane</location>
    </subcellularLocation>
</comment>
<dbReference type="InterPro" id="IPR016201">
    <property type="entry name" value="PSI"/>
</dbReference>
<dbReference type="GO" id="GO:0005886">
    <property type="term" value="C:plasma membrane"/>
    <property type="evidence" value="ECO:0007669"/>
    <property type="project" value="TreeGrafter"/>
</dbReference>
<evidence type="ECO:0000256" key="8">
    <source>
        <dbReference type="SAM" id="MobiDB-lite"/>
    </source>
</evidence>
<evidence type="ECO:0000256" key="7">
    <source>
        <dbReference type="PROSITE-ProRule" id="PRU00352"/>
    </source>
</evidence>
<dbReference type="Gene3D" id="3.30.1680.10">
    <property type="entry name" value="ligand-binding face of the semaphorins, domain 2"/>
    <property type="match status" value="1"/>
</dbReference>
<evidence type="ECO:0000256" key="5">
    <source>
        <dbReference type="ARBA" id="ARBA00023157"/>
    </source>
</evidence>
<keyword evidence="5" id="KW-1015">Disulfide bond</keyword>
<sequence length="646" mass="71604">MFVISTIYHLQVNVLYVPQISLFVYYPESTSDVTDGRYAGKSARLVYGVFTTPVNSIGGSAVCAFSMDNILEVFQSAFKEQETINSNWLRVLPEKVPEPRPGACVNDSRTLPDITVNFVKAHPLMDDAVQSYFSLPVITKTSFNYRFTKVVVDPQVKALDGKAYDMLYIGTGQAVKDLLVVHLAGEASKLVVFADSEIRAVPLHHCDSPAAATCRSCVALQDPHCAWDAIANLCVAVPTKLHDSDNSKTLFQDIPNGKHRSCGYEEMTKPEQPVVMPEIGRGEQPDERDNEIVIELDRENQYGRTQPRANEPQGVTVTPVVYSAQTLTGALIGTCFCSLVAGFAFGFWFSQRLRGSSYPEPSEQRQQLNRLTESSESPGFNNKSINLVLNVPPKNPNGKNANSSAENKPDPTGSGASSTSSSSDIAESDERNDEDGDDDEDDDGTTPPTSLTTGIATDHTNNTHKLDEDRYEDHYESIVNDETCTLEYFDPYEESAQQRSATAPRCIRYHQSVECVETTLINAPTTCEIEDFGSSDSANSLDDLCGPHCPAVDDDRFNRHGELTNNGRDHYMVPTRNPRELNERILSLFNPQFLPNFNNMITYVASPPPRSQSMAQYNSEDDNFLLKDANYRKHATARTRCVFDAN</sequence>
<comment type="caution">
    <text evidence="7">Lacks conserved residue(s) required for the propagation of feature annotation.</text>
</comment>
<dbReference type="SMART" id="SM00630">
    <property type="entry name" value="Sema"/>
    <property type="match status" value="1"/>
</dbReference>
<dbReference type="InterPro" id="IPR015943">
    <property type="entry name" value="WD40/YVTN_repeat-like_dom_sf"/>
</dbReference>
<evidence type="ECO:0000256" key="2">
    <source>
        <dbReference type="ARBA" id="ARBA00022782"/>
    </source>
</evidence>
<keyword evidence="11" id="KW-1185">Reference proteome</keyword>
<evidence type="ECO:0000313" key="10">
    <source>
        <dbReference type="EMBL" id="KMQ90642.1"/>
    </source>
</evidence>
<dbReference type="SMART" id="SM00423">
    <property type="entry name" value="PSI"/>
    <property type="match status" value="1"/>
</dbReference>
<dbReference type="STRING" id="67767.A0A0J7KK36"/>
<dbReference type="PROSITE" id="PS51004">
    <property type="entry name" value="SEMA"/>
    <property type="match status" value="1"/>
</dbReference>
<dbReference type="GO" id="GO:0045499">
    <property type="term" value="F:chemorepellent activity"/>
    <property type="evidence" value="ECO:0007669"/>
    <property type="project" value="TreeGrafter"/>
</dbReference>
<feature type="compositionally biased region" description="Polar residues" evidence="8">
    <location>
        <begin position="364"/>
        <end position="385"/>
    </location>
</feature>
<keyword evidence="4" id="KW-0472">Membrane</keyword>
<organism evidence="10 11">
    <name type="scientific">Lasius niger</name>
    <name type="common">Black garden ant</name>
    <dbReference type="NCBI Taxonomy" id="67767"/>
    <lineage>
        <taxon>Eukaryota</taxon>
        <taxon>Metazoa</taxon>
        <taxon>Ecdysozoa</taxon>
        <taxon>Arthropoda</taxon>
        <taxon>Hexapoda</taxon>
        <taxon>Insecta</taxon>
        <taxon>Pterygota</taxon>
        <taxon>Neoptera</taxon>
        <taxon>Endopterygota</taxon>
        <taxon>Hymenoptera</taxon>
        <taxon>Apocrita</taxon>
        <taxon>Aculeata</taxon>
        <taxon>Formicoidea</taxon>
        <taxon>Formicidae</taxon>
        <taxon>Formicinae</taxon>
        <taxon>Lasius</taxon>
        <taxon>Lasius</taxon>
    </lineage>
</organism>
<feature type="compositionally biased region" description="Low complexity" evidence="8">
    <location>
        <begin position="412"/>
        <end position="425"/>
    </location>
</feature>
<evidence type="ECO:0000313" key="11">
    <source>
        <dbReference type="Proteomes" id="UP000036403"/>
    </source>
</evidence>
<dbReference type="InterPro" id="IPR027231">
    <property type="entry name" value="Semaphorin"/>
</dbReference>
<evidence type="ECO:0000259" key="9">
    <source>
        <dbReference type="PROSITE" id="PS51004"/>
    </source>
</evidence>
<dbReference type="SUPFAM" id="SSF101912">
    <property type="entry name" value="Sema domain"/>
    <property type="match status" value="1"/>
</dbReference>
<dbReference type="GO" id="GO:0007411">
    <property type="term" value="P:axon guidance"/>
    <property type="evidence" value="ECO:0007669"/>
    <property type="project" value="TreeGrafter"/>
</dbReference>
<reference evidence="10 11" key="1">
    <citation type="submission" date="2015-04" db="EMBL/GenBank/DDBJ databases">
        <title>Lasius niger genome sequencing.</title>
        <authorList>
            <person name="Konorov E.A."/>
            <person name="Nikitin M.A."/>
            <person name="Kirill M.V."/>
            <person name="Chang P."/>
        </authorList>
    </citation>
    <scope>NUCLEOTIDE SEQUENCE [LARGE SCALE GENOMIC DNA]</scope>
    <source>
        <tissue evidence="10">Whole</tissue>
    </source>
</reference>
<keyword evidence="6" id="KW-0325">Glycoprotein</keyword>
<protein>
    <submittedName>
        <fullName evidence="10">Semaphorin-1a-like protein</fullName>
    </submittedName>
</protein>
<name>A0A0J7KK36_LASNI</name>
<dbReference type="EMBL" id="LBMM01006397">
    <property type="protein sequence ID" value="KMQ90642.1"/>
    <property type="molecule type" value="Genomic_DNA"/>
</dbReference>
<dbReference type="Pfam" id="PF01437">
    <property type="entry name" value="PSI"/>
    <property type="match status" value="1"/>
</dbReference>
<dbReference type="Gene3D" id="2.130.10.10">
    <property type="entry name" value="YVTN repeat-like/Quinoprotein amine dehydrogenase"/>
    <property type="match status" value="1"/>
</dbReference>
<dbReference type="Proteomes" id="UP000036403">
    <property type="component" value="Unassembled WGS sequence"/>
</dbReference>
<feature type="compositionally biased region" description="Low complexity" evidence="8">
    <location>
        <begin position="386"/>
        <end position="405"/>
    </location>
</feature>
<evidence type="ECO:0000256" key="6">
    <source>
        <dbReference type="ARBA" id="ARBA00023180"/>
    </source>
</evidence>
<evidence type="ECO:0000256" key="4">
    <source>
        <dbReference type="ARBA" id="ARBA00023136"/>
    </source>
</evidence>
<dbReference type="InterPro" id="IPR036352">
    <property type="entry name" value="Semap_dom_sf"/>
</dbReference>
<feature type="domain" description="Sema" evidence="9">
    <location>
        <begin position="1"/>
        <end position="239"/>
    </location>
</feature>
<dbReference type="PANTHER" id="PTHR11036:SF131">
    <property type="entry name" value="MIP07328P"/>
    <property type="match status" value="1"/>
</dbReference>
<keyword evidence="2" id="KW-0221">Differentiation</keyword>
<dbReference type="GO" id="GO:0071526">
    <property type="term" value="P:semaphorin-plexin signaling pathway"/>
    <property type="evidence" value="ECO:0007669"/>
    <property type="project" value="TreeGrafter"/>
</dbReference>
<dbReference type="Pfam" id="PF01403">
    <property type="entry name" value="Sema"/>
    <property type="match status" value="1"/>
</dbReference>
<dbReference type="InterPro" id="IPR002165">
    <property type="entry name" value="Plexin_repeat"/>
</dbReference>
<accession>A0A0J7KK36</accession>
<dbReference type="SUPFAM" id="SSF103575">
    <property type="entry name" value="Plexin repeat"/>
    <property type="match status" value="1"/>
</dbReference>
<dbReference type="PANTHER" id="PTHR11036">
    <property type="entry name" value="SEMAPHORIN"/>
    <property type="match status" value="1"/>
</dbReference>
<feature type="region of interest" description="Disordered" evidence="8">
    <location>
        <begin position="356"/>
        <end position="469"/>
    </location>
</feature>